<comment type="caution">
    <text evidence="2">The sequence shown here is derived from an EMBL/GenBank/DDBJ whole genome shotgun (WGS) entry which is preliminary data.</text>
</comment>
<evidence type="ECO:0000256" key="1">
    <source>
        <dbReference type="SAM" id="MobiDB-lite"/>
    </source>
</evidence>
<evidence type="ECO:0000313" key="3">
    <source>
        <dbReference type="Proteomes" id="UP001233172"/>
    </source>
</evidence>
<organism evidence="2 3">
    <name type="scientific">Biomphalaria pfeifferi</name>
    <name type="common">Bloodfluke planorb</name>
    <name type="synonym">Freshwater snail</name>
    <dbReference type="NCBI Taxonomy" id="112525"/>
    <lineage>
        <taxon>Eukaryota</taxon>
        <taxon>Metazoa</taxon>
        <taxon>Spiralia</taxon>
        <taxon>Lophotrochozoa</taxon>
        <taxon>Mollusca</taxon>
        <taxon>Gastropoda</taxon>
        <taxon>Heterobranchia</taxon>
        <taxon>Euthyneura</taxon>
        <taxon>Panpulmonata</taxon>
        <taxon>Hygrophila</taxon>
        <taxon>Lymnaeoidea</taxon>
        <taxon>Planorbidae</taxon>
        <taxon>Biomphalaria</taxon>
    </lineage>
</organism>
<name>A0AAD8FLT9_BIOPF</name>
<evidence type="ECO:0000313" key="2">
    <source>
        <dbReference type="EMBL" id="KAK0067849.1"/>
    </source>
</evidence>
<accession>A0AAD8FLT9</accession>
<dbReference type="AlphaFoldDB" id="A0AAD8FLT9"/>
<dbReference type="Proteomes" id="UP001233172">
    <property type="component" value="Unassembled WGS sequence"/>
</dbReference>
<proteinExistence type="predicted"/>
<feature type="region of interest" description="Disordered" evidence="1">
    <location>
        <begin position="162"/>
        <end position="216"/>
    </location>
</feature>
<reference evidence="2" key="2">
    <citation type="submission" date="2023-04" db="EMBL/GenBank/DDBJ databases">
        <authorList>
            <person name="Bu L."/>
            <person name="Lu L."/>
            <person name="Laidemitt M.R."/>
            <person name="Zhang S.M."/>
            <person name="Mutuku M."/>
            <person name="Mkoji G."/>
            <person name="Steinauer M."/>
            <person name="Loker E.S."/>
        </authorList>
    </citation>
    <scope>NUCLEOTIDE SEQUENCE</scope>
    <source>
        <strain evidence="2">KasaAsao</strain>
        <tissue evidence="2">Whole Snail</tissue>
    </source>
</reference>
<sequence>MEHNYKNNSNNVIQNPAILTPTCPVPNLVHNIFYTPQMHRSVGNDLGYHPAQFMTPQGKSYSSSHEFDYHYPPSDMLPSQGSNLSLTNGYNHPGFTSTPGKRYRDNATAEGPDIPVYQDERHCVECKYAEAMRADYRMDNSSYDDQVRTFCTVGTPYLSTATSLTDQTQAGKADGERDEDMNMSGQDNYDDGAASKNATLIDPDRFLTDSDRTMTK</sequence>
<dbReference type="EMBL" id="JASAOG010000006">
    <property type="protein sequence ID" value="KAK0067849.1"/>
    <property type="molecule type" value="Genomic_DNA"/>
</dbReference>
<keyword evidence="3" id="KW-1185">Reference proteome</keyword>
<feature type="compositionally biased region" description="Basic and acidic residues" evidence="1">
    <location>
        <begin position="202"/>
        <end position="216"/>
    </location>
</feature>
<protein>
    <submittedName>
        <fullName evidence="2">Adenomatous polyposis coli protein</fullName>
    </submittedName>
</protein>
<reference evidence="2" key="1">
    <citation type="journal article" date="2023" name="PLoS Negl. Trop. Dis.">
        <title>A genome sequence for Biomphalaria pfeifferi, the major vector snail for the human-infecting parasite Schistosoma mansoni.</title>
        <authorList>
            <person name="Bu L."/>
            <person name="Lu L."/>
            <person name="Laidemitt M.R."/>
            <person name="Zhang S.M."/>
            <person name="Mutuku M."/>
            <person name="Mkoji G."/>
            <person name="Steinauer M."/>
            <person name="Loker E.S."/>
        </authorList>
    </citation>
    <scope>NUCLEOTIDE SEQUENCE</scope>
    <source>
        <strain evidence="2">KasaAsao</strain>
    </source>
</reference>
<gene>
    <name evidence="2" type="ORF">Bpfe_002690</name>
</gene>